<reference evidence="1 2" key="1">
    <citation type="submission" date="2017-04" db="EMBL/GenBank/DDBJ databases">
        <authorList>
            <person name="Afonso C.L."/>
            <person name="Miller P.J."/>
            <person name="Scott M.A."/>
            <person name="Spackman E."/>
            <person name="Goraichik I."/>
            <person name="Dimitrov K.M."/>
            <person name="Suarez D.L."/>
            <person name="Swayne D.E."/>
        </authorList>
    </citation>
    <scope>NUCLEOTIDE SEQUENCE [LARGE SCALE GENOMIC DNA]</scope>
    <source>
        <strain evidence="1 2">CGMCC 1.12644</strain>
    </source>
</reference>
<accession>A0A1W2D335</accession>
<name>A0A1W2D335_9RHOB</name>
<keyword evidence="2" id="KW-1185">Reference proteome</keyword>
<gene>
    <name evidence="1" type="ORF">SAMN06295998_11085</name>
</gene>
<dbReference type="AlphaFoldDB" id="A0A1W2D335"/>
<sequence length="59" mass="6915">MKSQPYIYVVVAMVRADNQQMIMVPETPNPKEPPLRILFVTLNRTKRPAWGRITSYRIV</sequence>
<proteinExistence type="predicted"/>
<evidence type="ECO:0000313" key="1">
    <source>
        <dbReference type="EMBL" id="SMC91809.1"/>
    </source>
</evidence>
<evidence type="ECO:0000313" key="2">
    <source>
        <dbReference type="Proteomes" id="UP000192330"/>
    </source>
</evidence>
<organism evidence="1 2">
    <name type="scientific">Primorskyibacter flagellatus</name>
    <dbReference type="NCBI Taxonomy" id="1387277"/>
    <lineage>
        <taxon>Bacteria</taxon>
        <taxon>Pseudomonadati</taxon>
        <taxon>Pseudomonadota</taxon>
        <taxon>Alphaproteobacteria</taxon>
        <taxon>Rhodobacterales</taxon>
        <taxon>Roseobacteraceae</taxon>
        <taxon>Primorskyibacter</taxon>
    </lineage>
</organism>
<dbReference type="EMBL" id="FWYD01000010">
    <property type="protein sequence ID" value="SMC91809.1"/>
    <property type="molecule type" value="Genomic_DNA"/>
</dbReference>
<protein>
    <submittedName>
        <fullName evidence="1">Uncharacterized protein</fullName>
    </submittedName>
</protein>
<dbReference type="Proteomes" id="UP000192330">
    <property type="component" value="Unassembled WGS sequence"/>
</dbReference>